<feature type="compositionally biased region" description="Polar residues" evidence="2">
    <location>
        <begin position="74"/>
        <end position="114"/>
    </location>
</feature>
<evidence type="ECO:0000313" key="6">
    <source>
        <dbReference type="Proteomes" id="UP001303373"/>
    </source>
</evidence>
<feature type="region of interest" description="Disordered" evidence="2">
    <location>
        <begin position="1"/>
        <end position="246"/>
    </location>
</feature>
<dbReference type="PANTHER" id="PTHR21483:SF18">
    <property type="entry name" value="RNA POLYMERASE II-ASSOCIATED PROTEIN 1"/>
    <property type="match status" value="1"/>
</dbReference>
<dbReference type="InterPro" id="IPR013929">
    <property type="entry name" value="RPAP1_C"/>
</dbReference>
<sequence length="466" mass="50992">MLRGERFELDLGSDDESIDEKEPVLPAAFIGDVLERRPTAATPPTAPTPPLLKTKTGFPEHRKRPLESRFKLQKSATASSANSPKSENLANDSSHVLSKPDQGTTPSQSKPQSWEDSERAQIDQENQQRLDDMTPAQIDEERRELMESLSPAFLQRLLQKPSRQNGEEMQKLLRRADINDGSNESDLYGGVTQSERTEQETAPPKTTKPSKSVSFAEPAKQSESPAAEPNTLQQASTEENSTASNANSLVEQADSIHFPRAAQPPSLDPSSETFLEDLHSKYFPELPSDPEKLSWMQSSSTPNNYSPTSTAFAAKDLRFGFNGALLPPSISAEIPVTAGLHHHGDSPDAAGYTIPELAHLARSSYAAQRCIAFQTLGRVLYRLGRGEFGDAGEPNAEDIGADPRDMKGELARGLWTVVERERVVENLVAESEGLGVDGGRHVSAKAYATEAVWLWQRGGGRRWKAG</sequence>
<accession>A0AAQ3MAU9</accession>
<gene>
    <name evidence="5" type="ORF">R9X50_00701700</name>
</gene>
<keyword evidence="6" id="KW-1185">Reference proteome</keyword>
<dbReference type="AlphaFoldDB" id="A0AAQ3MAU9"/>
<dbReference type="InterPro" id="IPR039913">
    <property type="entry name" value="RPAP1/Rba50"/>
</dbReference>
<evidence type="ECO:0000259" key="3">
    <source>
        <dbReference type="Pfam" id="PF08620"/>
    </source>
</evidence>
<dbReference type="GO" id="GO:0006366">
    <property type="term" value="P:transcription by RNA polymerase II"/>
    <property type="evidence" value="ECO:0007669"/>
    <property type="project" value="InterPro"/>
</dbReference>
<evidence type="ECO:0000256" key="2">
    <source>
        <dbReference type="SAM" id="MobiDB-lite"/>
    </source>
</evidence>
<evidence type="ECO:0000259" key="4">
    <source>
        <dbReference type="Pfam" id="PF08621"/>
    </source>
</evidence>
<proteinExistence type="inferred from homology"/>
<dbReference type="EMBL" id="CP138591">
    <property type="protein sequence ID" value="WPH04132.1"/>
    <property type="molecule type" value="Genomic_DNA"/>
</dbReference>
<feature type="compositionally biased region" description="Basic and acidic residues" evidence="2">
    <location>
        <begin position="116"/>
        <end position="132"/>
    </location>
</feature>
<dbReference type="Proteomes" id="UP001303373">
    <property type="component" value="Chromosome 12"/>
</dbReference>
<dbReference type="PANTHER" id="PTHR21483">
    <property type="entry name" value="RNA POLYMERASE II-ASSOCIATED PROTEIN 1"/>
    <property type="match status" value="1"/>
</dbReference>
<organism evidence="5 6">
    <name type="scientific">Acrodontium crateriforme</name>
    <dbReference type="NCBI Taxonomy" id="150365"/>
    <lineage>
        <taxon>Eukaryota</taxon>
        <taxon>Fungi</taxon>
        <taxon>Dikarya</taxon>
        <taxon>Ascomycota</taxon>
        <taxon>Pezizomycotina</taxon>
        <taxon>Dothideomycetes</taxon>
        <taxon>Dothideomycetidae</taxon>
        <taxon>Mycosphaerellales</taxon>
        <taxon>Teratosphaeriaceae</taxon>
        <taxon>Acrodontium</taxon>
    </lineage>
</organism>
<dbReference type="InterPro" id="IPR013930">
    <property type="entry name" value="RPAP1_N"/>
</dbReference>
<dbReference type="Pfam" id="PF08620">
    <property type="entry name" value="RPAP1_C"/>
    <property type="match status" value="1"/>
</dbReference>
<comment type="similarity">
    <text evidence="1">Belongs to the RPAP1 family.</text>
</comment>
<name>A0AAQ3MAU9_9PEZI</name>
<feature type="compositionally biased region" description="Basic and acidic residues" evidence="2">
    <location>
        <begin position="165"/>
        <end position="178"/>
    </location>
</feature>
<feature type="domain" description="RPAP1 N-terminal" evidence="4">
    <location>
        <begin position="121"/>
        <end position="160"/>
    </location>
</feature>
<evidence type="ECO:0000256" key="1">
    <source>
        <dbReference type="ARBA" id="ARBA00009953"/>
    </source>
</evidence>
<evidence type="ECO:0000313" key="5">
    <source>
        <dbReference type="EMBL" id="WPH04132.1"/>
    </source>
</evidence>
<reference evidence="5 6" key="1">
    <citation type="submission" date="2023-11" db="EMBL/GenBank/DDBJ databases">
        <title>An acidophilic fungus is an integral part of prey digestion in a carnivorous sundew plant.</title>
        <authorList>
            <person name="Tsai I.J."/>
        </authorList>
    </citation>
    <scope>NUCLEOTIDE SEQUENCE [LARGE SCALE GENOMIC DNA]</scope>
    <source>
        <strain evidence="5">169a</strain>
    </source>
</reference>
<feature type="domain" description="RPAP1 C-terminal" evidence="3">
    <location>
        <begin position="316"/>
        <end position="383"/>
    </location>
</feature>
<protein>
    <submittedName>
        <fullName evidence="5">Uncharacterized protein</fullName>
    </submittedName>
</protein>
<dbReference type="Pfam" id="PF08621">
    <property type="entry name" value="RPAP1_N"/>
    <property type="match status" value="1"/>
</dbReference>
<feature type="compositionally biased region" description="Polar residues" evidence="2">
    <location>
        <begin position="230"/>
        <end position="246"/>
    </location>
</feature>